<evidence type="ECO:0000313" key="6">
    <source>
        <dbReference type="Proteomes" id="UP000001064"/>
    </source>
</evidence>
<feature type="region of interest" description="Disordered" evidence="3">
    <location>
        <begin position="1"/>
        <end position="25"/>
    </location>
</feature>
<dbReference type="PANTHER" id="PTHR17408">
    <property type="entry name" value="HISTONE RNA HAIRPIN-BINDING PROTEIN"/>
    <property type="match status" value="1"/>
</dbReference>
<dbReference type="OrthoDB" id="265795at2759"/>
<dbReference type="GO" id="GO:0071207">
    <property type="term" value="F:histone pre-mRNA stem-loop binding"/>
    <property type="evidence" value="ECO:0000318"/>
    <property type="project" value="GO_Central"/>
</dbReference>
<proteinExistence type="inferred from homology"/>
<evidence type="ECO:0000313" key="5">
    <source>
        <dbReference type="EMBL" id="EGC35918.1"/>
    </source>
</evidence>
<dbReference type="FunFam" id="1.10.8.1120:FF:000001">
    <property type="entry name" value="Histone RNA hairpin-binding protein-like"/>
    <property type="match status" value="1"/>
</dbReference>
<dbReference type="GO" id="GO:0006398">
    <property type="term" value="P:mRNA 3'-end processing by stem-loop binding and cleavage"/>
    <property type="evidence" value="ECO:0000318"/>
    <property type="project" value="GO_Central"/>
</dbReference>
<dbReference type="InterPro" id="IPR026502">
    <property type="entry name" value="SLBP1/SLBP2"/>
</dbReference>
<keyword evidence="6" id="KW-1185">Reference proteome</keyword>
<dbReference type="InterPro" id="IPR029344">
    <property type="entry name" value="SLBP_RNA_bind"/>
</dbReference>
<name>F0ZJG8_DICPU</name>
<comment type="similarity">
    <text evidence="1">Belongs to the SLBP family.</text>
</comment>
<dbReference type="Gene3D" id="1.10.8.1120">
    <property type="entry name" value="Histone RNA hairpin-binding protein RNA-binding domain"/>
    <property type="match status" value="1"/>
</dbReference>
<dbReference type="GO" id="GO:0051028">
    <property type="term" value="P:mRNA transport"/>
    <property type="evidence" value="ECO:0000318"/>
    <property type="project" value="GO_Central"/>
</dbReference>
<organism evidence="5 6">
    <name type="scientific">Dictyostelium purpureum</name>
    <name type="common">Slime mold</name>
    <dbReference type="NCBI Taxonomy" id="5786"/>
    <lineage>
        <taxon>Eukaryota</taxon>
        <taxon>Amoebozoa</taxon>
        <taxon>Evosea</taxon>
        <taxon>Eumycetozoa</taxon>
        <taxon>Dictyostelia</taxon>
        <taxon>Dictyosteliales</taxon>
        <taxon>Dictyosteliaceae</taxon>
        <taxon>Dictyostelium</taxon>
    </lineage>
</organism>
<feature type="domain" description="Histone RNA hairpin-binding protein RNA-binding" evidence="4">
    <location>
        <begin position="34"/>
        <end position="103"/>
    </location>
</feature>
<dbReference type="EMBL" id="GL871043">
    <property type="protein sequence ID" value="EGC35918.1"/>
    <property type="molecule type" value="Genomic_DNA"/>
</dbReference>
<evidence type="ECO:0000256" key="3">
    <source>
        <dbReference type="SAM" id="MobiDB-lite"/>
    </source>
</evidence>
<evidence type="ECO:0000256" key="2">
    <source>
        <dbReference type="ARBA" id="ARBA00022884"/>
    </source>
</evidence>
<dbReference type="eggNOG" id="KOG3934">
    <property type="taxonomic scope" value="Eukaryota"/>
</dbReference>
<sequence>MVNNDNNNNNINNTNTESNKNKNNKYNFNEKYEDRILIARQKQIDYGKNTQGYKNYIELLNSNPNFMNETNNVKIPCIFQKCSKRSFDGQIKKWRRFLHQFDDNFSSDSDIFNTSSSSEGFNSDSNDLDNENNEHCLLMD</sequence>
<dbReference type="STRING" id="5786.F0ZJG8"/>
<dbReference type="VEuPathDB" id="AmoebaDB:DICPUDRAFT_151672"/>
<evidence type="ECO:0000256" key="1">
    <source>
        <dbReference type="ARBA" id="ARBA00006151"/>
    </source>
</evidence>
<accession>F0ZJG8</accession>
<evidence type="ECO:0000259" key="4">
    <source>
        <dbReference type="Pfam" id="PF15247"/>
    </source>
</evidence>
<dbReference type="KEGG" id="dpp:DICPUDRAFT_151672"/>
<keyword evidence="2" id="KW-0694">RNA-binding</keyword>
<protein>
    <recommendedName>
        <fullName evidence="4">Histone RNA hairpin-binding protein RNA-binding domain-containing protein</fullName>
    </recommendedName>
</protein>
<dbReference type="Proteomes" id="UP000001064">
    <property type="component" value="Unassembled WGS sequence"/>
</dbReference>
<feature type="compositionally biased region" description="Low complexity" evidence="3">
    <location>
        <begin position="1"/>
        <end position="18"/>
    </location>
</feature>
<dbReference type="GO" id="GO:0003729">
    <property type="term" value="F:mRNA binding"/>
    <property type="evidence" value="ECO:0000318"/>
    <property type="project" value="GO_Central"/>
</dbReference>
<dbReference type="GO" id="GO:0071204">
    <property type="term" value="C:histone pre-mRNA 3'end processing complex"/>
    <property type="evidence" value="ECO:0000318"/>
    <property type="project" value="GO_Central"/>
</dbReference>
<dbReference type="InterPro" id="IPR038294">
    <property type="entry name" value="SLBP_RNA_bind_sf"/>
</dbReference>
<dbReference type="AlphaFoldDB" id="F0ZJG8"/>
<dbReference type="GeneID" id="10500533"/>
<dbReference type="GO" id="GO:0005737">
    <property type="term" value="C:cytoplasm"/>
    <property type="evidence" value="ECO:0000318"/>
    <property type="project" value="GO_Central"/>
</dbReference>
<dbReference type="Pfam" id="PF15247">
    <property type="entry name" value="SLBP_RNA_bind"/>
    <property type="match status" value="1"/>
</dbReference>
<reference evidence="6" key="1">
    <citation type="journal article" date="2011" name="Genome Biol.">
        <title>Comparative genomics of the social amoebae Dictyostelium discoideum and Dictyostelium purpureum.</title>
        <authorList>
            <consortium name="US DOE Joint Genome Institute (JGI-PGF)"/>
            <person name="Sucgang R."/>
            <person name="Kuo A."/>
            <person name="Tian X."/>
            <person name="Salerno W."/>
            <person name="Parikh A."/>
            <person name="Feasley C.L."/>
            <person name="Dalin E."/>
            <person name="Tu H."/>
            <person name="Huang E."/>
            <person name="Barry K."/>
            <person name="Lindquist E."/>
            <person name="Shapiro H."/>
            <person name="Bruce D."/>
            <person name="Schmutz J."/>
            <person name="Salamov A."/>
            <person name="Fey P."/>
            <person name="Gaudet P."/>
            <person name="Anjard C."/>
            <person name="Babu M.M."/>
            <person name="Basu S."/>
            <person name="Bushmanova Y."/>
            <person name="van der Wel H."/>
            <person name="Katoh-Kurasawa M."/>
            <person name="Dinh C."/>
            <person name="Coutinho P.M."/>
            <person name="Saito T."/>
            <person name="Elias M."/>
            <person name="Schaap P."/>
            <person name="Kay R.R."/>
            <person name="Henrissat B."/>
            <person name="Eichinger L."/>
            <person name="Rivero F."/>
            <person name="Putnam N.H."/>
            <person name="West C.M."/>
            <person name="Loomis W.F."/>
            <person name="Chisholm R.L."/>
            <person name="Shaulsky G."/>
            <person name="Strassmann J.E."/>
            <person name="Queller D.C."/>
            <person name="Kuspa A."/>
            <person name="Grigoriev I.V."/>
        </authorList>
    </citation>
    <scope>NUCLEOTIDE SEQUENCE [LARGE SCALE GENOMIC DNA]</scope>
    <source>
        <strain evidence="6">QSDP1</strain>
    </source>
</reference>
<dbReference type="RefSeq" id="XP_003287572.1">
    <property type="nucleotide sequence ID" value="XM_003287524.1"/>
</dbReference>
<gene>
    <name evidence="5" type="ORF">DICPUDRAFT_151672</name>
</gene>
<dbReference type="PANTHER" id="PTHR17408:SF9">
    <property type="entry name" value="HISTONE RNA HAIRPIN-BINDING PROTEIN"/>
    <property type="match status" value="1"/>
</dbReference>
<dbReference type="InParanoid" id="F0ZJG8"/>